<sequence length="284" mass="29047">MSIVISGATGQLGRLVVAALLDRGVAPGQLVAGARDESRLAELAARGVRTVRFDYDDPASLSAALAEGDTLLLVSGSEVGRRVAQHQAVIDAAKAAGVARLAYTSVLDAAESALPVAPDHVATEQAIRASGIPFTLLRNGWYTENYAPALVQARAAGVVLSSAGDGRVASATRADYAAATAAALTGDGHEGAVYELSGDHAWDFDELAAAFATVLGRDVVYRRVSPEEHLKLLTEAGLDAGTAGFLVAVDGDIRAGALALTTGDLSRLAGRPSTPLVDALRPLA</sequence>
<dbReference type="InterPro" id="IPR036291">
    <property type="entry name" value="NAD(P)-bd_dom_sf"/>
</dbReference>
<dbReference type="InterPro" id="IPR008030">
    <property type="entry name" value="NmrA-like"/>
</dbReference>
<proteinExistence type="predicted"/>
<reference evidence="2 3" key="1">
    <citation type="submission" date="2021-01" db="EMBL/GenBank/DDBJ databases">
        <title>Whole genome shotgun sequence of Catellatospora chokoriensis NBRC 107358.</title>
        <authorList>
            <person name="Komaki H."/>
            <person name="Tamura T."/>
        </authorList>
    </citation>
    <scope>NUCLEOTIDE SEQUENCE [LARGE SCALE GENOMIC DNA]</scope>
    <source>
        <strain evidence="2 3">NBRC 107358</strain>
    </source>
</reference>
<keyword evidence="3" id="KW-1185">Reference proteome</keyword>
<evidence type="ECO:0000259" key="1">
    <source>
        <dbReference type="Pfam" id="PF05368"/>
    </source>
</evidence>
<evidence type="ECO:0000313" key="2">
    <source>
        <dbReference type="EMBL" id="GIF94050.1"/>
    </source>
</evidence>
<name>A0A8J3KB76_9ACTN</name>
<dbReference type="Gene3D" id="3.90.25.10">
    <property type="entry name" value="UDP-galactose 4-epimerase, domain 1"/>
    <property type="match status" value="1"/>
</dbReference>
<dbReference type="PANTHER" id="PTHR47129:SF1">
    <property type="entry name" value="NMRA-LIKE DOMAIN-CONTAINING PROTEIN"/>
    <property type="match status" value="1"/>
</dbReference>
<dbReference type="Gene3D" id="3.40.50.720">
    <property type="entry name" value="NAD(P)-binding Rossmann-like Domain"/>
    <property type="match status" value="1"/>
</dbReference>
<dbReference type="SUPFAM" id="SSF51735">
    <property type="entry name" value="NAD(P)-binding Rossmann-fold domains"/>
    <property type="match status" value="1"/>
</dbReference>
<dbReference type="PANTHER" id="PTHR47129">
    <property type="entry name" value="QUINONE OXIDOREDUCTASE 2"/>
    <property type="match status" value="1"/>
</dbReference>
<feature type="domain" description="NmrA-like" evidence="1">
    <location>
        <begin position="3"/>
        <end position="231"/>
    </location>
</feature>
<dbReference type="CDD" id="cd05269">
    <property type="entry name" value="TMR_SDR_a"/>
    <property type="match status" value="1"/>
</dbReference>
<dbReference type="EMBL" id="BONG01000080">
    <property type="protein sequence ID" value="GIF94050.1"/>
    <property type="molecule type" value="Genomic_DNA"/>
</dbReference>
<dbReference type="Pfam" id="PF05368">
    <property type="entry name" value="NmrA"/>
    <property type="match status" value="1"/>
</dbReference>
<organism evidence="2 3">
    <name type="scientific">Catellatospora chokoriensis</name>
    <dbReference type="NCBI Taxonomy" id="310353"/>
    <lineage>
        <taxon>Bacteria</taxon>
        <taxon>Bacillati</taxon>
        <taxon>Actinomycetota</taxon>
        <taxon>Actinomycetes</taxon>
        <taxon>Micromonosporales</taxon>
        <taxon>Micromonosporaceae</taxon>
        <taxon>Catellatospora</taxon>
    </lineage>
</organism>
<protein>
    <submittedName>
        <fullName evidence="2">NAD(P)-dependent oxidoreductase</fullName>
    </submittedName>
</protein>
<dbReference type="Proteomes" id="UP000619293">
    <property type="component" value="Unassembled WGS sequence"/>
</dbReference>
<dbReference type="InterPro" id="IPR052718">
    <property type="entry name" value="NmrA-type_oxidoreductase"/>
</dbReference>
<dbReference type="AlphaFoldDB" id="A0A8J3KB76"/>
<dbReference type="RefSeq" id="WP_191839855.1">
    <property type="nucleotide sequence ID" value="NZ_BAAALB010000052.1"/>
</dbReference>
<gene>
    <name evidence="2" type="ORF">Cch02nite_74940</name>
</gene>
<accession>A0A8J3KB76</accession>
<comment type="caution">
    <text evidence="2">The sequence shown here is derived from an EMBL/GenBank/DDBJ whole genome shotgun (WGS) entry which is preliminary data.</text>
</comment>
<evidence type="ECO:0000313" key="3">
    <source>
        <dbReference type="Proteomes" id="UP000619293"/>
    </source>
</evidence>